<keyword evidence="1 2" id="KW-0193">Cuticle</keyword>
<gene>
    <name evidence="5" type="ORF">J437_LFUL015437</name>
</gene>
<dbReference type="AlphaFoldDB" id="A0A8K0P751"/>
<feature type="region of interest" description="Disordered" evidence="3">
    <location>
        <begin position="147"/>
        <end position="205"/>
    </location>
</feature>
<comment type="caution">
    <text evidence="5">The sequence shown here is derived from an EMBL/GenBank/DDBJ whole genome shotgun (WGS) entry which is preliminary data.</text>
</comment>
<dbReference type="PROSITE" id="PS00233">
    <property type="entry name" value="CHIT_BIND_RR_1"/>
    <property type="match status" value="1"/>
</dbReference>
<sequence>MARRSLISISAVLLLMVGGSLGRPQTPPGRYHFTAPPISDEERGQHLTRDGKEIVTPIPILRLEREQGEDGSYRTSWETGNNIHSEESGILKTVTVKRPVEKVKGGPVEEVEEQVTLLVQRGSYSYPAPDGTIITVTYVADENGFRAEGDHLPKAPPVPPGIPAGVPERRPQPVPQPQPQEDEYFVPETPAPQPQQYQGRNFPRF</sequence>
<dbReference type="Pfam" id="PF00379">
    <property type="entry name" value="Chitin_bind_4"/>
    <property type="match status" value="1"/>
</dbReference>
<dbReference type="PANTHER" id="PTHR10380:SF109">
    <property type="entry name" value="CUTICULAR PROTEIN 49AH"/>
    <property type="match status" value="1"/>
</dbReference>
<feature type="region of interest" description="Disordered" evidence="3">
    <location>
        <begin position="24"/>
        <end position="43"/>
    </location>
</feature>
<dbReference type="GO" id="GO:0008010">
    <property type="term" value="F:structural constituent of chitin-based larval cuticle"/>
    <property type="evidence" value="ECO:0007669"/>
    <property type="project" value="TreeGrafter"/>
</dbReference>
<dbReference type="EMBL" id="KZ308926">
    <property type="protein sequence ID" value="KAG8235582.1"/>
    <property type="molecule type" value="Genomic_DNA"/>
</dbReference>
<reference evidence="5" key="2">
    <citation type="submission" date="2017-10" db="EMBL/GenBank/DDBJ databases">
        <title>Ladona fulva Genome sequencing and assembly.</title>
        <authorList>
            <person name="Murali S."/>
            <person name="Richards S."/>
            <person name="Bandaranaike D."/>
            <person name="Bellair M."/>
            <person name="Blankenburg K."/>
            <person name="Chao H."/>
            <person name="Dinh H."/>
            <person name="Doddapaneni H."/>
            <person name="Dugan-Rocha S."/>
            <person name="Elkadiri S."/>
            <person name="Gnanaolivu R."/>
            <person name="Hernandez B."/>
            <person name="Skinner E."/>
            <person name="Javaid M."/>
            <person name="Lee S."/>
            <person name="Li M."/>
            <person name="Ming W."/>
            <person name="Munidasa M."/>
            <person name="Muniz J."/>
            <person name="Nguyen L."/>
            <person name="Hughes D."/>
            <person name="Osuji N."/>
            <person name="Pu L.-L."/>
            <person name="Puazo M."/>
            <person name="Qu C."/>
            <person name="Quiroz J."/>
            <person name="Raj R."/>
            <person name="Weissenberger G."/>
            <person name="Xin Y."/>
            <person name="Zou X."/>
            <person name="Han Y."/>
            <person name="Worley K."/>
            <person name="Muzny D."/>
            <person name="Gibbs R."/>
        </authorList>
    </citation>
    <scope>NUCLEOTIDE SEQUENCE</scope>
    <source>
        <strain evidence="5">Sampled in the wild</strain>
    </source>
</reference>
<dbReference type="PANTHER" id="PTHR10380">
    <property type="entry name" value="CUTICLE PROTEIN"/>
    <property type="match status" value="1"/>
</dbReference>
<dbReference type="GO" id="GO:0062129">
    <property type="term" value="C:chitin-based extracellular matrix"/>
    <property type="evidence" value="ECO:0007669"/>
    <property type="project" value="TreeGrafter"/>
</dbReference>
<dbReference type="InterPro" id="IPR031311">
    <property type="entry name" value="CHIT_BIND_RR_consensus"/>
</dbReference>
<name>A0A8K0P751_LADFU</name>
<evidence type="ECO:0000256" key="3">
    <source>
        <dbReference type="SAM" id="MobiDB-lite"/>
    </source>
</evidence>
<evidence type="ECO:0000256" key="2">
    <source>
        <dbReference type="PROSITE-ProRule" id="PRU00497"/>
    </source>
</evidence>
<evidence type="ECO:0000256" key="1">
    <source>
        <dbReference type="ARBA" id="ARBA00022460"/>
    </source>
</evidence>
<dbReference type="PROSITE" id="PS51155">
    <property type="entry name" value="CHIT_BIND_RR_2"/>
    <property type="match status" value="1"/>
</dbReference>
<keyword evidence="6" id="KW-1185">Reference proteome</keyword>
<keyword evidence="4" id="KW-0732">Signal</keyword>
<dbReference type="InterPro" id="IPR050468">
    <property type="entry name" value="Cuticle_Struct_Prot"/>
</dbReference>
<reference evidence="5" key="1">
    <citation type="submission" date="2013-04" db="EMBL/GenBank/DDBJ databases">
        <authorList>
            <person name="Qu J."/>
            <person name="Murali S.C."/>
            <person name="Bandaranaike D."/>
            <person name="Bellair M."/>
            <person name="Blankenburg K."/>
            <person name="Chao H."/>
            <person name="Dinh H."/>
            <person name="Doddapaneni H."/>
            <person name="Downs B."/>
            <person name="Dugan-Rocha S."/>
            <person name="Elkadiri S."/>
            <person name="Gnanaolivu R.D."/>
            <person name="Hernandez B."/>
            <person name="Javaid M."/>
            <person name="Jayaseelan J.C."/>
            <person name="Lee S."/>
            <person name="Li M."/>
            <person name="Ming W."/>
            <person name="Munidasa M."/>
            <person name="Muniz J."/>
            <person name="Nguyen L."/>
            <person name="Ongeri F."/>
            <person name="Osuji N."/>
            <person name="Pu L.-L."/>
            <person name="Puazo M."/>
            <person name="Qu C."/>
            <person name="Quiroz J."/>
            <person name="Raj R."/>
            <person name="Weissenberger G."/>
            <person name="Xin Y."/>
            <person name="Zou X."/>
            <person name="Han Y."/>
            <person name="Richards S."/>
            <person name="Worley K."/>
            <person name="Muzny D."/>
            <person name="Gibbs R."/>
        </authorList>
    </citation>
    <scope>NUCLEOTIDE SEQUENCE</scope>
    <source>
        <strain evidence="5">Sampled in the wild</strain>
    </source>
</reference>
<evidence type="ECO:0000313" key="6">
    <source>
        <dbReference type="Proteomes" id="UP000792457"/>
    </source>
</evidence>
<evidence type="ECO:0000313" key="5">
    <source>
        <dbReference type="EMBL" id="KAG8235582.1"/>
    </source>
</evidence>
<accession>A0A8K0P751</accession>
<evidence type="ECO:0000256" key="4">
    <source>
        <dbReference type="SAM" id="SignalP"/>
    </source>
</evidence>
<organism evidence="5 6">
    <name type="scientific">Ladona fulva</name>
    <name type="common">Scarce chaser dragonfly</name>
    <name type="synonym">Libellula fulva</name>
    <dbReference type="NCBI Taxonomy" id="123851"/>
    <lineage>
        <taxon>Eukaryota</taxon>
        <taxon>Metazoa</taxon>
        <taxon>Ecdysozoa</taxon>
        <taxon>Arthropoda</taxon>
        <taxon>Hexapoda</taxon>
        <taxon>Insecta</taxon>
        <taxon>Pterygota</taxon>
        <taxon>Palaeoptera</taxon>
        <taxon>Odonata</taxon>
        <taxon>Epiprocta</taxon>
        <taxon>Anisoptera</taxon>
        <taxon>Libelluloidea</taxon>
        <taxon>Libellulidae</taxon>
        <taxon>Ladona</taxon>
    </lineage>
</organism>
<dbReference type="InterPro" id="IPR000618">
    <property type="entry name" value="Insect_cuticle"/>
</dbReference>
<dbReference type="Proteomes" id="UP000792457">
    <property type="component" value="Unassembled WGS sequence"/>
</dbReference>
<feature type="chain" id="PRO_5035449163" evidence="4">
    <location>
        <begin position="23"/>
        <end position="205"/>
    </location>
</feature>
<feature type="signal peptide" evidence="4">
    <location>
        <begin position="1"/>
        <end position="22"/>
    </location>
</feature>
<dbReference type="OrthoDB" id="7781803at2759"/>
<protein>
    <submittedName>
        <fullName evidence="5">Uncharacterized protein</fullName>
    </submittedName>
</protein>
<proteinExistence type="predicted"/>